<evidence type="ECO:0000313" key="4">
    <source>
        <dbReference type="Proteomes" id="UP001257060"/>
    </source>
</evidence>
<accession>A0ABU2GJN9</accession>
<keyword evidence="1" id="KW-0472">Membrane</keyword>
<dbReference type="Pfam" id="PF22570">
    <property type="entry name" value="LiaF-TM"/>
    <property type="match status" value="1"/>
</dbReference>
<sequence length="216" mass="23368">MSDTQSITTSRPPRTRRLLGGLVVVLGLILLADTTGVVAVDGFEVFLAGALVVYGGYRLVSERARHLLWPGTFLLVGTGWLLVEFGVLTGAQARQFWPLLVVLFGISLLRRRRHPGILSSDISITENGMTDESGITAVFEDARLDLRGVDVPTPSTVEAVAIFGDTEIVVPGDWVVVVESTSIFGTIRDLRRSHPTGEPDLIINGTAIFGDVRLMD</sequence>
<name>A0ABU2GJN9_9EURY</name>
<dbReference type="EMBL" id="JAMQOP010000005">
    <property type="protein sequence ID" value="MDS0301037.1"/>
    <property type="molecule type" value="Genomic_DNA"/>
</dbReference>
<comment type="caution">
    <text evidence="3">The sequence shown here is derived from an EMBL/GenBank/DDBJ whole genome shotgun (WGS) entry which is preliminary data.</text>
</comment>
<evidence type="ECO:0000259" key="2">
    <source>
        <dbReference type="Pfam" id="PF22570"/>
    </source>
</evidence>
<evidence type="ECO:0000256" key="1">
    <source>
        <dbReference type="SAM" id="Phobius"/>
    </source>
</evidence>
<keyword evidence="4" id="KW-1185">Reference proteome</keyword>
<reference evidence="3 4" key="1">
    <citation type="submission" date="2022-06" db="EMBL/GenBank/DDBJ databases">
        <title>Halogeometricum sp. a new haloarchaeum isolate from saline soil.</title>
        <authorList>
            <person name="Strakova D."/>
            <person name="Galisteo C."/>
            <person name="Sanchez-Porro C."/>
            <person name="Ventosa A."/>
        </authorList>
    </citation>
    <scope>NUCLEOTIDE SEQUENCE [LARGE SCALE GENOMIC DNA]</scope>
    <source>
        <strain evidence="3 4">S1BR25-6</strain>
    </source>
</reference>
<proteinExistence type="predicted"/>
<organism evidence="3 4">
    <name type="scientific">Halogeometricum salsisoli</name>
    <dbReference type="NCBI Taxonomy" id="2950536"/>
    <lineage>
        <taxon>Archaea</taxon>
        <taxon>Methanobacteriati</taxon>
        <taxon>Methanobacteriota</taxon>
        <taxon>Stenosarchaea group</taxon>
        <taxon>Halobacteria</taxon>
        <taxon>Halobacteriales</taxon>
        <taxon>Haloferacaceae</taxon>
        <taxon>Halogeometricum</taxon>
    </lineage>
</organism>
<keyword evidence="1" id="KW-1133">Transmembrane helix</keyword>
<dbReference type="InterPro" id="IPR054331">
    <property type="entry name" value="LiaF_TM"/>
</dbReference>
<keyword evidence="1" id="KW-0812">Transmembrane</keyword>
<dbReference type="Proteomes" id="UP001257060">
    <property type="component" value="Unassembled WGS sequence"/>
</dbReference>
<protein>
    <submittedName>
        <fullName evidence="3">LiaF-related protein</fullName>
    </submittedName>
</protein>
<feature type="transmembrane region" description="Helical" evidence="1">
    <location>
        <begin position="67"/>
        <end position="87"/>
    </location>
</feature>
<feature type="transmembrane region" description="Helical" evidence="1">
    <location>
        <begin position="42"/>
        <end position="60"/>
    </location>
</feature>
<dbReference type="RefSeq" id="WP_310925961.1">
    <property type="nucleotide sequence ID" value="NZ_JAMQOP010000005.1"/>
</dbReference>
<evidence type="ECO:0000313" key="3">
    <source>
        <dbReference type="EMBL" id="MDS0301037.1"/>
    </source>
</evidence>
<gene>
    <name evidence="3" type="ORF">NDI76_20060</name>
</gene>
<feature type="domain" description="LiaF transmembrane" evidence="2">
    <location>
        <begin position="19"/>
        <end position="114"/>
    </location>
</feature>